<reference evidence="1 2" key="1">
    <citation type="journal article" date="2019" name="Sci. Rep.">
        <title>Nanopore sequencing improves the draft genome of the human pathogenic amoeba Naegleria fowleri.</title>
        <authorList>
            <person name="Liechti N."/>
            <person name="Schurch N."/>
            <person name="Bruggmann R."/>
            <person name="Wittwer M."/>
        </authorList>
    </citation>
    <scope>NUCLEOTIDE SEQUENCE [LARGE SCALE GENOMIC DNA]</scope>
    <source>
        <strain evidence="1 2">ATCC 30894</strain>
    </source>
</reference>
<keyword evidence="2" id="KW-1185">Reference proteome</keyword>
<dbReference type="EMBL" id="VFQX01000043">
    <property type="protein sequence ID" value="KAF0975925.1"/>
    <property type="molecule type" value="Genomic_DNA"/>
</dbReference>
<dbReference type="AlphaFoldDB" id="A0A6A5BR95"/>
<accession>A0A6A5BR95</accession>
<dbReference type="OrthoDB" id="10644071at2759"/>
<sequence>MRIVIGNPTQVLPWEEHEELIKAMFETCGITDIHCEDLEIPTQNSIHRLKMHVRETLIEARRTGISHIVSSGTKDEINEEKLMDEQYDSSSIYSFLGDSVSNVLKETKESKGQYLTLQRATGVLSINDIQLDKSKPKSWKDDNVGMGLRDKQLDGVHVFGNHFECFVDALIGFEGNREAKISYACNILRFAISDDAKEVIVRWIFNNLIEYK</sequence>
<organism evidence="1 2">
    <name type="scientific">Naegleria fowleri</name>
    <name type="common">Brain eating amoeba</name>
    <dbReference type="NCBI Taxonomy" id="5763"/>
    <lineage>
        <taxon>Eukaryota</taxon>
        <taxon>Discoba</taxon>
        <taxon>Heterolobosea</taxon>
        <taxon>Tetramitia</taxon>
        <taxon>Eutetramitia</taxon>
        <taxon>Vahlkampfiidae</taxon>
        <taxon>Naegleria</taxon>
    </lineage>
</organism>
<evidence type="ECO:0000313" key="1">
    <source>
        <dbReference type="EMBL" id="KAF0975925.1"/>
    </source>
</evidence>
<dbReference type="GeneID" id="68112470"/>
<evidence type="ECO:0000313" key="2">
    <source>
        <dbReference type="Proteomes" id="UP000444721"/>
    </source>
</evidence>
<dbReference type="Proteomes" id="UP000444721">
    <property type="component" value="Unassembled WGS sequence"/>
</dbReference>
<gene>
    <name evidence="1" type="ORF">FDP41_005252</name>
</gene>
<dbReference type="VEuPathDB" id="AmoebaDB:NF0101360"/>
<dbReference type="VEuPathDB" id="AmoebaDB:NfTy_052750"/>
<name>A0A6A5BR95_NAEFO</name>
<dbReference type="VEuPathDB" id="AmoebaDB:FDP41_005252"/>
<protein>
    <submittedName>
        <fullName evidence="1">Uncharacterized protein</fullName>
    </submittedName>
</protein>
<comment type="caution">
    <text evidence="1">The sequence shown here is derived from an EMBL/GenBank/DDBJ whole genome shotgun (WGS) entry which is preliminary data.</text>
</comment>
<dbReference type="RefSeq" id="XP_044560638.1">
    <property type="nucleotide sequence ID" value="XM_044708757.1"/>
</dbReference>
<proteinExistence type="predicted"/>